<evidence type="ECO:0000313" key="1">
    <source>
        <dbReference type="EMBL" id="KAH7914819.1"/>
    </source>
</evidence>
<comment type="caution">
    <text evidence="1">The sequence shown here is derived from an EMBL/GenBank/DDBJ whole genome shotgun (WGS) entry which is preliminary data.</text>
</comment>
<name>A0ACB8ANQ7_9AGAM</name>
<protein>
    <submittedName>
        <fullName evidence="1">Uncharacterized protein</fullName>
    </submittedName>
</protein>
<gene>
    <name evidence="1" type="ORF">BJ138DRAFT_999156</name>
</gene>
<proteinExistence type="predicted"/>
<organism evidence="1 2">
    <name type="scientific">Hygrophoropsis aurantiaca</name>
    <dbReference type="NCBI Taxonomy" id="72124"/>
    <lineage>
        <taxon>Eukaryota</taxon>
        <taxon>Fungi</taxon>
        <taxon>Dikarya</taxon>
        <taxon>Basidiomycota</taxon>
        <taxon>Agaricomycotina</taxon>
        <taxon>Agaricomycetes</taxon>
        <taxon>Agaricomycetidae</taxon>
        <taxon>Boletales</taxon>
        <taxon>Coniophorineae</taxon>
        <taxon>Hygrophoropsidaceae</taxon>
        <taxon>Hygrophoropsis</taxon>
    </lineage>
</organism>
<dbReference type="EMBL" id="MU267608">
    <property type="protein sequence ID" value="KAH7914819.1"/>
    <property type="molecule type" value="Genomic_DNA"/>
</dbReference>
<sequence>MFQDSSLVDPFDLTSILPVTMQSLPTLEADLISLVARSNHLHTILLVFSENMLSEIRRKIHALSRDRILDHTDLTLLPQLTSVSSDVATLLAASHVRTEWLLVLDEHGFKGIDAATRTILLNPLTIGLPVGSRGFVALSHNMTRVTPLEIPQPVDYLIPPFVGPTSLITSFAEITTFGLDVWPALGKYVAQSRLDMIGGIPGFSPLPAKVSQSPSKKVVPNLDVVSFGIAFPSRNDLMSFSRVVCRLRKHGYSVNVLLYDASTTNPGEDAEVGAKEVISTPDCVIEFATLSDDVQDFAEWLYFFDDIPQVIVALDQQDFFSVSLALELQKYPYLDTSLVRLARADLPYSDWMVSLTIEEWKSFSDADESDWNAPEITIIVITNNRPNSLHRLLDSLKNACYFGNNIGLRINMEQTADSETLRLVRDFSWEHGSLFINHRVIHGGLLPAVVESWYPHSNDSYGLLLEDDIEVSPLFYAWAKMAILRYSNNCSQLFGISLYQQKNIELRPEGRLPFNARTLFTNHDLREPTTPYLSQIPCSWGAVYFPQHWREFHDYLALRLSEHSMTIHEHIVPDVRSNKWTKSWKKYFIELVYLRGYVMLYPNFDNFVSLSTNHLEIGSHVKNQPEDEYLRKQDLFLLPLMPLCDRASVTTSCTSGLLQLPNQTLPQWSALPALDLKGSLSSVDALVRQGNARREKLTQCCRAASLPFDVPDLMCLNDPLS</sequence>
<dbReference type="Proteomes" id="UP000790377">
    <property type="component" value="Unassembled WGS sequence"/>
</dbReference>
<reference evidence="1" key="1">
    <citation type="journal article" date="2021" name="New Phytol.">
        <title>Evolutionary innovations through gain and loss of genes in the ectomycorrhizal Boletales.</title>
        <authorList>
            <person name="Wu G."/>
            <person name="Miyauchi S."/>
            <person name="Morin E."/>
            <person name="Kuo A."/>
            <person name="Drula E."/>
            <person name="Varga T."/>
            <person name="Kohler A."/>
            <person name="Feng B."/>
            <person name="Cao Y."/>
            <person name="Lipzen A."/>
            <person name="Daum C."/>
            <person name="Hundley H."/>
            <person name="Pangilinan J."/>
            <person name="Johnson J."/>
            <person name="Barry K."/>
            <person name="LaButti K."/>
            <person name="Ng V."/>
            <person name="Ahrendt S."/>
            <person name="Min B."/>
            <person name="Choi I.G."/>
            <person name="Park H."/>
            <person name="Plett J.M."/>
            <person name="Magnuson J."/>
            <person name="Spatafora J.W."/>
            <person name="Nagy L.G."/>
            <person name="Henrissat B."/>
            <person name="Grigoriev I.V."/>
            <person name="Yang Z.L."/>
            <person name="Xu J."/>
            <person name="Martin F.M."/>
        </authorList>
    </citation>
    <scope>NUCLEOTIDE SEQUENCE</scope>
    <source>
        <strain evidence="1">ATCC 28755</strain>
    </source>
</reference>
<keyword evidence="2" id="KW-1185">Reference proteome</keyword>
<accession>A0ACB8ANQ7</accession>
<evidence type="ECO:0000313" key="2">
    <source>
        <dbReference type="Proteomes" id="UP000790377"/>
    </source>
</evidence>